<dbReference type="Proteomes" id="UP001146120">
    <property type="component" value="Unassembled WGS sequence"/>
</dbReference>
<gene>
    <name evidence="2" type="ORF">N0F65_008874</name>
</gene>
<accession>A0AAV2YYN0</accession>
<sequence>MSRPVANLLLIRQATIRFVRDSVTSAVDAQKEQADKQERRNTNEFKINENVYYQLKTYRYQPSVIWEQTSFCRALSVPSPWLLAVGMRTHYASHRVCVCIPPSTSADSSHICRRILIRITLSHDTSVVGPHSRSAGRDTSSSPATQSEPSSLSQPHHFVF</sequence>
<reference evidence="2" key="2">
    <citation type="journal article" date="2023" name="Microbiol Resour">
        <title>Decontamination and Annotation of the Draft Genome Sequence of the Oomycete Lagenidium giganteum ARSEF 373.</title>
        <authorList>
            <person name="Morgan W.R."/>
            <person name="Tartar A."/>
        </authorList>
    </citation>
    <scope>NUCLEOTIDE SEQUENCE</scope>
    <source>
        <strain evidence="2">ARSEF 373</strain>
    </source>
</reference>
<name>A0AAV2YYN0_9STRA</name>
<feature type="region of interest" description="Disordered" evidence="1">
    <location>
        <begin position="126"/>
        <end position="160"/>
    </location>
</feature>
<organism evidence="2 3">
    <name type="scientific">Lagenidium giganteum</name>
    <dbReference type="NCBI Taxonomy" id="4803"/>
    <lineage>
        <taxon>Eukaryota</taxon>
        <taxon>Sar</taxon>
        <taxon>Stramenopiles</taxon>
        <taxon>Oomycota</taxon>
        <taxon>Peronosporomycetes</taxon>
        <taxon>Pythiales</taxon>
        <taxon>Pythiaceae</taxon>
    </lineage>
</organism>
<evidence type="ECO:0000313" key="3">
    <source>
        <dbReference type="Proteomes" id="UP001146120"/>
    </source>
</evidence>
<proteinExistence type="predicted"/>
<feature type="compositionally biased region" description="Low complexity" evidence="1">
    <location>
        <begin position="139"/>
        <end position="153"/>
    </location>
</feature>
<evidence type="ECO:0000313" key="2">
    <source>
        <dbReference type="EMBL" id="DAZ98288.1"/>
    </source>
</evidence>
<reference evidence="2" key="1">
    <citation type="submission" date="2022-11" db="EMBL/GenBank/DDBJ databases">
        <authorList>
            <person name="Morgan W.R."/>
            <person name="Tartar A."/>
        </authorList>
    </citation>
    <scope>NUCLEOTIDE SEQUENCE</scope>
    <source>
        <strain evidence="2">ARSEF 373</strain>
    </source>
</reference>
<dbReference type="AlphaFoldDB" id="A0AAV2YYN0"/>
<evidence type="ECO:0000256" key="1">
    <source>
        <dbReference type="SAM" id="MobiDB-lite"/>
    </source>
</evidence>
<keyword evidence="3" id="KW-1185">Reference proteome</keyword>
<comment type="caution">
    <text evidence="2">The sequence shown here is derived from an EMBL/GenBank/DDBJ whole genome shotgun (WGS) entry which is preliminary data.</text>
</comment>
<protein>
    <submittedName>
        <fullName evidence="2">Uncharacterized protein</fullName>
    </submittedName>
</protein>
<dbReference type="EMBL" id="DAKRPA010000110">
    <property type="protein sequence ID" value="DAZ98288.1"/>
    <property type="molecule type" value="Genomic_DNA"/>
</dbReference>